<protein>
    <submittedName>
        <fullName evidence="2">Uncharacterized protein</fullName>
    </submittedName>
</protein>
<sequence>MSGQLRPWTPEDFDDRCETCDAPPGQLCRPWCDTGYTAADARRDAELRGQATTNRPASAPVDHPSD</sequence>
<evidence type="ECO:0000256" key="1">
    <source>
        <dbReference type="SAM" id="MobiDB-lite"/>
    </source>
</evidence>
<accession>A0A0J7ZGI1</accession>
<feature type="region of interest" description="Disordered" evidence="1">
    <location>
        <begin position="43"/>
        <end position="66"/>
    </location>
</feature>
<dbReference type="EMBL" id="LFNT01000014">
    <property type="protein sequence ID" value="KMS74283.1"/>
    <property type="molecule type" value="Genomic_DNA"/>
</dbReference>
<dbReference type="AlphaFoldDB" id="A0A0J7ZGI1"/>
<dbReference type="RefSeq" id="WP_048581765.1">
    <property type="nucleotide sequence ID" value="NZ_LFNT01000014.1"/>
</dbReference>
<evidence type="ECO:0000313" key="3">
    <source>
        <dbReference type="Proteomes" id="UP000037432"/>
    </source>
</evidence>
<comment type="caution">
    <text evidence="2">The sequence shown here is derived from an EMBL/GenBank/DDBJ whole genome shotgun (WGS) entry which is preliminary data.</text>
</comment>
<dbReference type="Proteomes" id="UP000037432">
    <property type="component" value="Unassembled WGS sequence"/>
</dbReference>
<organism evidence="2 3">
    <name type="scientific">Streptomyces viridochromogenes</name>
    <dbReference type="NCBI Taxonomy" id="1938"/>
    <lineage>
        <taxon>Bacteria</taxon>
        <taxon>Bacillati</taxon>
        <taxon>Actinomycetota</taxon>
        <taxon>Actinomycetes</taxon>
        <taxon>Kitasatosporales</taxon>
        <taxon>Streptomycetaceae</taxon>
        <taxon>Streptomyces</taxon>
    </lineage>
</organism>
<name>A0A0J7ZGI1_STRVR</name>
<dbReference type="OrthoDB" id="4316651at2"/>
<gene>
    <name evidence="2" type="ORF">ACM01_15420</name>
</gene>
<reference evidence="2 3" key="1">
    <citation type="submission" date="2015-06" db="EMBL/GenBank/DDBJ databases">
        <authorList>
            <person name="Ju K.-S."/>
            <person name="Doroghazi J.R."/>
            <person name="Metcalf W.W."/>
        </authorList>
    </citation>
    <scope>NUCLEOTIDE SEQUENCE [LARGE SCALE GENOMIC DNA]</scope>
    <source>
        <strain evidence="2 3">NRRL 3414</strain>
    </source>
</reference>
<proteinExistence type="predicted"/>
<evidence type="ECO:0000313" key="2">
    <source>
        <dbReference type="EMBL" id="KMS74283.1"/>
    </source>
</evidence>